<keyword evidence="3" id="KW-1185">Reference proteome</keyword>
<comment type="caution">
    <text evidence="2">The sequence shown here is derived from an EMBL/GenBank/DDBJ whole genome shotgun (WGS) entry which is preliminary data.</text>
</comment>
<protein>
    <submittedName>
        <fullName evidence="2">Uncharacterized protein</fullName>
    </submittedName>
</protein>
<evidence type="ECO:0000313" key="2">
    <source>
        <dbReference type="EMBL" id="CAI2364531.1"/>
    </source>
</evidence>
<feature type="coiled-coil region" evidence="1">
    <location>
        <begin position="238"/>
        <end position="265"/>
    </location>
</feature>
<proteinExistence type="predicted"/>
<gene>
    <name evidence="2" type="ORF">ECRASSUSDP1_LOCUS5875</name>
</gene>
<keyword evidence="1" id="KW-0175">Coiled coil</keyword>
<evidence type="ECO:0000313" key="3">
    <source>
        <dbReference type="Proteomes" id="UP001295684"/>
    </source>
</evidence>
<evidence type="ECO:0000256" key="1">
    <source>
        <dbReference type="SAM" id="Coils"/>
    </source>
</evidence>
<dbReference type="AlphaFoldDB" id="A0AAD1XB69"/>
<name>A0AAD1XB69_EUPCR</name>
<reference evidence="2" key="1">
    <citation type="submission" date="2023-07" db="EMBL/GenBank/DDBJ databases">
        <authorList>
            <consortium name="AG Swart"/>
            <person name="Singh M."/>
            <person name="Singh A."/>
            <person name="Seah K."/>
            <person name="Emmerich C."/>
        </authorList>
    </citation>
    <scope>NUCLEOTIDE SEQUENCE</scope>
    <source>
        <strain evidence="2">DP1</strain>
    </source>
</reference>
<sequence>MKFPICYIHDCIKQAAYYLIKQHSYICTNDFQYEKIKEPYEYEDSNVVPLIEPSFVQKKIENALRCSQEFRDYLEHNCGDNEVVQICTKENGDLSFRLTQVSVDLIKPCEGNKYIKFFESLEEVAVIEKELNNMKLYQVYMREKAQMSLLKHKRVYQKTGADLIMNHNDFKHCECKNDLLPSALKEVQLNCDYEEKKEPALNIDAKSNENDQNNMSKKTLISKLEQMAIEKCELVKGIKLLKKHIKELETKMEHYEQNIIAITEGLNISVNTYAPIFNPSIISGVKQREDSRIMTKSKREV</sequence>
<dbReference type="EMBL" id="CAMPGE010005686">
    <property type="protein sequence ID" value="CAI2364531.1"/>
    <property type="molecule type" value="Genomic_DNA"/>
</dbReference>
<dbReference type="Proteomes" id="UP001295684">
    <property type="component" value="Unassembled WGS sequence"/>
</dbReference>
<accession>A0AAD1XB69</accession>
<organism evidence="2 3">
    <name type="scientific">Euplotes crassus</name>
    <dbReference type="NCBI Taxonomy" id="5936"/>
    <lineage>
        <taxon>Eukaryota</taxon>
        <taxon>Sar</taxon>
        <taxon>Alveolata</taxon>
        <taxon>Ciliophora</taxon>
        <taxon>Intramacronucleata</taxon>
        <taxon>Spirotrichea</taxon>
        <taxon>Hypotrichia</taxon>
        <taxon>Euplotida</taxon>
        <taxon>Euplotidae</taxon>
        <taxon>Moneuplotes</taxon>
    </lineage>
</organism>